<dbReference type="InterPro" id="IPR007529">
    <property type="entry name" value="Znf_HIT"/>
</dbReference>
<evidence type="ECO:0000256" key="4">
    <source>
        <dbReference type="ARBA" id="ARBA00022723"/>
    </source>
</evidence>
<keyword evidence="6" id="KW-0862">Zinc</keyword>
<feature type="compositionally biased region" description="Basic residues" evidence="14">
    <location>
        <begin position="139"/>
        <end position="148"/>
    </location>
</feature>
<keyword evidence="1" id="KW-1017">Isopeptide bond</keyword>
<dbReference type="Pfam" id="PF25790">
    <property type="entry name" value="BCD1"/>
    <property type="match status" value="1"/>
</dbReference>
<protein>
    <recommendedName>
        <fullName evidence="11">Box C/D snoRNA protein 1</fullName>
    </recommendedName>
    <alternativeName>
        <fullName evidence="12">Zinc finger HIT domain-containing protein 6</fullName>
    </alternativeName>
</protein>
<feature type="compositionally biased region" description="Polar residues" evidence="14">
    <location>
        <begin position="19"/>
        <end position="28"/>
    </location>
</feature>
<dbReference type="FunFam" id="3.30.60.190:FF:000001">
    <property type="entry name" value="box C/D snoRNA protein 1"/>
    <property type="match status" value="1"/>
</dbReference>
<evidence type="ECO:0000256" key="9">
    <source>
        <dbReference type="ARBA" id="ARBA00049654"/>
    </source>
</evidence>
<dbReference type="AlphaFoldDB" id="A0A8H7Y0N8"/>
<keyword evidence="2" id="KW-0690">Ribosome biogenesis</keyword>
<evidence type="ECO:0000256" key="12">
    <source>
        <dbReference type="ARBA" id="ARBA00077531"/>
    </source>
</evidence>
<dbReference type="Gene3D" id="3.30.60.190">
    <property type="match status" value="1"/>
</dbReference>
<dbReference type="GO" id="GO:0005634">
    <property type="term" value="C:nucleus"/>
    <property type="evidence" value="ECO:0007669"/>
    <property type="project" value="TreeGrafter"/>
</dbReference>
<dbReference type="InterPro" id="IPR057721">
    <property type="entry name" value="BCD1_alpha/beta"/>
</dbReference>
<keyword evidence="7" id="KW-0832">Ubl conjugation</keyword>
<evidence type="ECO:0000256" key="5">
    <source>
        <dbReference type="ARBA" id="ARBA00022771"/>
    </source>
</evidence>
<sequence>MSTTTTTTHPLPPKPSTSYAQNEIQPEASTSSSNSLSTSSTSPPLCAMCTTQPSKYTCPGCSMRTCSLPCSSAHKTRTNCTGQRNKAAYVPMNEYTWGKMMDDYVYLEEMSRRVGNWGKEIVRGGYMAAGAGRGEARGRGRGGARGRGRGGAGCGGHGHGRTKRDILKMQLDQRDIDMELLSQGMEKRKANQSTWDTKNQTALLTIEFKFHKPMDPFSPSPQEPLPPFTILTHRNNISSPLLTLLRSHLPERGTTKKETATPIWARRLIFPDPDDPEAFTNPQCVMVAQVDPLTLRRANLDSKSKKVFHSLDPTKPLLESLKNTQFVEYPTIEIWEEFSGTIIDTQGILKQDEEERPVKRRKMSRKAGKMAIAGLLGEYGSEDEDELAKEEPKSVLAALGDYVDSEEGEEDNMDEAKLVEGDALEDVDLDELSDDLEGEVQVDPAVLLELMRAARGGEWVPEGDDAVDWGDIVDES</sequence>
<evidence type="ECO:0000259" key="15">
    <source>
        <dbReference type="PROSITE" id="PS51083"/>
    </source>
</evidence>
<dbReference type="Pfam" id="PF04438">
    <property type="entry name" value="zf-HIT"/>
    <property type="match status" value="1"/>
</dbReference>
<evidence type="ECO:0000256" key="2">
    <source>
        <dbReference type="ARBA" id="ARBA00022517"/>
    </source>
</evidence>
<comment type="caution">
    <text evidence="16">The sequence shown here is derived from an EMBL/GenBank/DDBJ whole genome shotgun (WGS) entry which is preliminary data.</text>
</comment>
<evidence type="ECO:0000256" key="6">
    <source>
        <dbReference type="ARBA" id="ARBA00022833"/>
    </source>
</evidence>
<name>A0A8H7Y0N8_PSICU</name>
<feature type="region of interest" description="Disordered" evidence="14">
    <location>
        <begin position="1"/>
        <end position="43"/>
    </location>
</feature>
<reference evidence="16" key="1">
    <citation type="submission" date="2021-02" db="EMBL/GenBank/DDBJ databases">
        <title>Psilocybe cubensis genome.</title>
        <authorList>
            <person name="Mckernan K.J."/>
            <person name="Crawford S."/>
            <person name="Trippe A."/>
            <person name="Kane L.T."/>
            <person name="Mclaughlin S."/>
        </authorList>
    </citation>
    <scope>NUCLEOTIDE SEQUENCE [LARGE SCALE GENOMIC DNA]</scope>
    <source>
        <strain evidence="16">MGC-MH-2018</strain>
    </source>
</reference>
<evidence type="ECO:0000313" key="16">
    <source>
        <dbReference type="EMBL" id="KAG5169005.1"/>
    </source>
</evidence>
<keyword evidence="3" id="KW-0597">Phosphoprotein</keyword>
<comment type="function">
    <text evidence="8">Required for box C/D snoRNAs accumulation involved in snoRNA processing, snoRNA transport to the nucleolus and ribosome biogenesis.</text>
</comment>
<keyword evidence="4" id="KW-0479">Metal-binding</keyword>
<evidence type="ECO:0000256" key="10">
    <source>
        <dbReference type="ARBA" id="ARBA00061949"/>
    </source>
</evidence>
<accession>A0A8H7Y0N8</accession>
<evidence type="ECO:0000256" key="14">
    <source>
        <dbReference type="SAM" id="MobiDB-lite"/>
    </source>
</evidence>
<dbReference type="GO" id="GO:0008270">
    <property type="term" value="F:zinc ion binding"/>
    <property type="evidence" value="ECO:0007669"/>
    <property type="project" value="UniProtKB-UniRule"/>
</dbReference>
<evidence type="ECO:0000256" key="1">
    <source>
        <dbReference type="ARBA" id="ARBA00022499"/>
    </source>
</evidence>
<dbReference type="SUPFAM" id="SSF144232">
    <property type="entry name" value="HIT/MYND zinc finger-like"/>
    <property type="match status" value="1"/>
</dbReference>
<dbReference type="GO" id="GO:0000463">
    <property type="term" value="P:maturation of LSU-rRNA from tricistronic rRNA transcript (SSU-rRNA, 5.8S rRNA, LSU-rRNA)"/>
    <property type="evidence" value="ECO:0007669"/>
    <property type="project" value="TreeGrafter"/>
</dbReference>
<evidence type="ECO:0000256" key="13">
    <source>
        <dbReference type="PROSITE-ProRule" id="PRU00453"/>
    </source>
</evidence>
<dbReference type="PANTHER" id="PTHR13483">
    <property type="entry name" value="BOX C_D SNORNA PROTEIN 1-RELATED"/>
    <property type="match status" value="1"/>
</dbReference>
<gene>
    <name evidence="16" type="ORF">JR316_005561</name>
</gene>
<dbReference type="CDD" id="cd23023">
    <property type="entry name" value="zf-HIT_BCD1"/>
    <property type="match status" value="1"/>
</dbReference>
<evidence type="ECO:0000256" key="8">
    <source>
        <dbReference type="ARBA" id="ARBA00049598"/>
    </source>
</evidence>
<dbReference type="GO" id="GO:0000492">
    <property type="term" value="P:box C/D snoRNP assembly"/>
    <property type="evidence" value="ECO:0007669"/>
    <property type="project" value="TreeGrafter"/>
</dbReference>
<dbReference type="InterPro" id="IPR051639">
    <property type="entry name" value="BCD1"/>
</dbReference>
<proteinExistence type="inferred from homology"/>
<feature type="domain" description="HIT-type" evidence="15">
    <location>
        <begin position="46"/>
        <end position="80"/>
    </location>
</feature>
<dbReference type="PANTHER" id="PTHR13483:SF3">
    <property type="entry name" value="BOX C_D SNORNA PROTEIN 1"/>
    <property type="match status" value="1"/>
</dbReference>
<feature type="compositionally biased region" description="Low complexity" evidence="14">
    <location>
        <begin position="29"/>
        <end position="42"/>
    </location>
</feature>
<organism evidence="16">
    <name type="scientific">Psilocybe cubensis</name>
    <name type="common">Psychedelic mushroom</name>
    <name type="synonym">Stropharia cubensis</name>
    <dbReference type="NCBI Taxonomy" id="181762"/>
    <lineage>
        <taxon>Eukaryota</taxon>
        <taxon>Fungi</taxon>
        <taxon>Dikarya</taxon>
        <taxon>Basidiomycota</taxon>
        <taxon>Agaricomycotina</taxon>
        <taxon>Agaricomycetes</taxon>
        <taxon>Agaricomycetidae</taxon>
        <taxon>Agaricales</taxon>
        <taxon>Agaricineae</taxon>
        <taxon>Strophariaceae</taxon>
        <taxon>Psilocybe</taxon>
    </lineage>
</organism>
<evidence type="ECO:0000256" key="7">
    <source>
        <dbReference type="ARBA" id="ARBA00022843"/>
    </source>
</evidence>
<dbReference type="GO" id="GO:0070761">
    <property type="term" value="C:pre-snoRNP complex"/>
    <property type="evidence" value="ECO:0007669"/>
    <property type="project" value="TreeGrafter"/>
</dbReference>
<dbReference type="GO" id="GO:0048254">
    <property type="term" value="P:snoRNA localization"/>
    <property type="evidence" value="ECO:0007669"/>
    <property type="project" value="TreeGrafter"/>
</dbReference>
<dbReference type="EMBL" id="JAFIQS010000005">
    <property type="protein sequence ID" value="KAG5169005.1"/>
    <property type="molecule type" value="Genomic_DNA"/>
</dbReference>
<dbReference type="PROSITE" id="PS51083">
    <property type="entry name" value="ZF_HIT"/>
    <property type="match status" value="1"/>
</dbReference>
<comment type="similarity">
    <text evidence="9">Belongs to the BCD1 family.</text>
</comment>
<feature type="region of interest" description="Disordered" evidence="14">
    <location>
        <begin position="133"/>
        <end position="162"/>
    </location>
</feature>
<keyword evidence="5 13" id="KW-0863">Zinc-finger</keyword>
<comment type="subunit">
    <text evidence="10">Interacts with FBL, SNU13, NOP58, NUFIP1, RUVBL1, RUVBL2 and TAF9. Interacts (via HIT-type zinc finger) with the RUVBL1/RUVBL2 complex in the presence of ADP.</text>
</comment>
<evidence type="ECO:0000256" key="3">
    <source>
        <dbReference type="ARBA" id="ARBA00022553"/>
    </source>
</evidence>
<evidence type="ECO:0000256" key="11">
    <source>
        <dbReference type="ARBA" id="ARBA00068630"/>
    </source>
</evidence>